<dbReference type="HOGENOM" id="CLU_087843_2_3_11"/>
<name>C7M0X2_ACIFD</name>
<evidence type="ECO:0000256" key="2">
    <source>
        <dbReference type="ARBA" id="ARBA00022814"/>
    </source>
</evidence>
<evidence type="ECO:0000256" key="1">
    <source>
        <dbReference type="ARBA" id="ARBA00005952"/>
    </source>
</evidence>
<dbReference type="KEGG" id="afo:Afer_1714"/>
<feature type="domain" description="NusB/RsmB/TIM44" evidence="7">
    <location>
        <begin position="17"/>
        <end position="128"/>
    </location>
</feature>
<dbReference type="EMBL" id="CP001631">
    <property type="protein sequence ID" value="ACU54630.1"/>
    <property type="molecule type" value="Genomic_DNA"/>
</dbReference>
<evidence type="ECO:0000256" key="6">
    <source>
        <dbReference type="HAMAP-Rule" id="MF_00073"/>
    </source>
</evidence>
<evidence type="ECO:0000259" key="7">
    <source>
        <dbReference type="Pfam" id="PF01029"/>
    </source>
</evidence>
<dbReference type="InterPro" id="IPR011605">
    <property type="entry name" value="NusB_fam"/>
</dbReference>
<dbReference type="GO" id="GO:0006353">
    <property type="term" value="P:DNA-templated transcription termination"/>
    <property type="evidence" value="ECO:0007669"/>
    <property type="project" value="UniProtKB-UniRule"/>
</dbReference>
<comment type="function">
    <text evidence="6">Involved in transcription antitermination. Required for transcription of ribosomal RNA (rRNA) genes. Binds specifically to the boxA antiterminator sequence of the ribosomal RNA (rrn) operons.</text>
</comment>
<keyword evidence="3 6" id="KW-0694">RNA-binding</keyword>
<accession>C7M0X2</accession>
<proteinExistence type="inferred from homology"/>
<evidence type="ECO:0000256" key="3">
    <source>
        <dbReference type="ARBA" id="ARBA00022884"/>
    </source>
</evidence>
<dbReference type="GO" id="GO:0005829">
    <property type="term" value="C:cytosol"/>
    <property type="evidence" value="ECO:0007669"/>
    <property type="project" value="TreeGrafter"/>
</dbReference>
<gene>
    <name evidence="6" type="primary">nusB</name>
    <name evidence="8" type="ordered locus">Afer_1714</name>
</gene>
<dbReference type="Proteomes" id="UP000000771">
    <property type="component" value="Chromosome"/>
</dbReference>
<dbReference type="GO" id="GO:0003723">
    <property type="term" value="F:RNA binding"/>
    <property type="evidence" value="ECO:0007669"/>
    <property type="project" value="UniProtKB-UniRule"/>
</dbReference>
<evidence type="ECO:0000256" key="5">
    <source>
        <dbReference type="ARBA" id="ARBA00023163"/>
    </source>
</evidence>
<reference evidence="8 9" key="1">
    <citation type="journal article" date="2009" name="Stand. Genomic Sci.">
        <title>Complete genome sequence of Acidimicrobium ferrooxidans type strain (ICP).</title>
        <authorList>
            <person name="Clum A."/>
            <person name="Nolan M."/>
            <person name="Lang E."/>
            <person name="Glavina Del Rio T."/>
            <person name="Tice H."/>
            <person name="Copeland A."/>
            <person name="Cheng J.F."/>
            <person name="Lucas S."/>
            <person name="Chen F."/>
            <person name="Bruce D."/>
            <person name="Goodwin L."/>
            <person name="Pitluck S."/>
            <person name="Ivanova N."/>
            <person name="Mavrommatis K."/>
            <person name="Mikhailova N."/>
            <person name="Pati A."/>
            <person name="Chen A."/>
            <person name="Palaniappan K."/>
            <person name="Goker M."/>
            <person name="Spring S."/>
            <person name="Land M."/>
            <person name="Hauser L."/>
            <person name="Chang Y.J."/>
            <person name="Jeffries C.C."/>
            <person name="Chain P."/>
            <person name="Bristow J."/>
            <person name="Eisen J.A."/>
            <person name="Markowitz V."/>
            <person name="Hugenholtz P."/>
            <person name="Kyrpides N.C."/>
            <person name="Klenk H.P."/>
            <person name="Lapidus A."/>
        </authorList>
    </citation>
    <scope>NUCLEOTIDE SEQUENCE [LARGE SCALE GENOMIC DNA]</scope>
    <source>
        <strain evidence="9">DSM 10331 / JCM 15462 / NBRC 103882 / ICP</strain>
    </source>
</reference>
<keyword evidence="9" id="KW-1185">Reference proteome</keyword>
<dbReference type="RefSeq" id="WP_015799109.1">
    <property type="nucleotide sequence ID" value="NC_013124.1"/>
</dbReference>
<evidence type="ECO:0000313" key="9">
    <source>
        <dbReference type="Proteomes" id="UP000000771"/>
    </source>
</evidence>
<evidence type="ECO:0000256" key="4">
    <source>
        <dbReference type="ARBA" id="ARBA00023015"/>
    </source>
</evidence>
<dbReference type="PANTHER" id="PTHR11078:SF3">
    <property type="entry name" value="ANTITERMINATION NUSB DOMAIN-CONTAINING PROTEIN"/>
    <property type="match status" value="1"/>
</dbReference>
<comment type="similarity">
    <text evidence="1 6">Belongs to the NusB family.</text>
</comment>
<dbReference type="Pfam" id="PF01029">
    <property type="entry name" value="NusB"/>
    <property type="match status" value="1"/>
</dbReference>
<dbReference type="GO" id="GO:0031564">
    <property type="term" value="P:transcription antitermination"/>
    <property type="evidence" value="ECO:0007669"/>
    <property type="project" value="UniProtKB-KW"/>
</dbReference>
<dbReference type="AlphaFoldDB" id="C7M0X2"/>
<dbReference type="Gene3D" id="1.10.940.10">
    <property type="entry name" value="NusB-like"/>
    <property type="match status" value="1"/>
</dbReference>
<dbReference type="eggNOG" id="COG0781">
    <property type="taxonomic scope" value="Bacteria"/>
</dbReference>
<keyword evidence="4 6" id="KW-0805">Transcription regulation</keyword>
<sequence length="145" mass="16076">MPDRRDDSHDVRAVWRERVLELLYEADTKGEAPADLLRGDEPAFIRERIRGLTERRSEIDAQLTAHVIGWQLERLAPIDRAILRLATAELLEASTPPSVAIAEAVKLADRYSTERSAAFVNGVLASIAVDIAGEGHRGEPDREPS</sequence>
<keyword evidence="5 6" id="KW-0804">Transcription</keyword>
<keyword evidence="2 6" id="KW-0889">Transcription antitermination</keyword>
<dbReference type="InterPro" id="IPR035926">
    <property type="entry name" value="NusB-like_sf"/>
</dbReference>
<dbReference type="STRING" id="525909.Afer_1714"/>
<protein>
    <recommendedName>
        <fullName evidence="6">Transcription antitermination protein NusB</fullName>
    </recommendedName>
    <alternativeName>
        <fullName evidence="6">Antitermination factor NusB</fullName>
    </alternativeName>
</protein>
<dbReference type="SUPFAM" id="SSF48013">
    <property type="entry name" value="NusB-like"/>
    <property type="match status" value="1"/>
</dbReference>
<dbReference type="PANTHER" id="PTHR11078">
    <property type="entry name" value="N UTILIZATION SUBSTANCE PROTEIN B-RELATED"/>
    <property type="match status" value="1"/>
</dbReference>
<evidence type="ECO:0000313" key="8">
    <source>
        <dbReference type="EMBL" id="ACU54630.1"/>
    </source>
</evidence>
<dbReference type="HAMAP" id="MF_00073">
    <property type="entry name" value="NusB"/>
    <property type="match status" value="1"/>
</dbReference>
<dbReference type="InterPro" id="IPR006027">
    <property type="entry name" value="NusB_RsmB_TIM44"/>
</dbReference>
<dbReference type="NCBIfam" id="TIGR01951">
    <property type="entry name" value="nusB"/>
    <property type="match status" value="1"/>
</dbReference>
<organism evidence="8 9">
    <name type="scientific">Acidimicrobium ferrooxidans (strain DSM 10331 / JCM 15462 / NBRC 103882 / ICP)</name>
    <dbReference type="NCBI Taxonomy" id="525909"/>
    <lineage>
        <taxon>Bacteria</taxon>
        <taxon>Bacillati</taxon>
        <taxon>Actinomycetota</taxon>
        <taxon>Acidimicrobiia</taxon>
        <taxon>Acidimicrobiales</taxon>
        <taxon>Acidimicrobiaceae</taxon>
        <taxon>Acidimicrobium</taxon>
    </lineage>
</organism>